<comment type="caution">
    <text evidence="3">The sequence shown here is derived from an EMBL/GenBank/DDBJ whole genome shotgun (WGS) entry which is preliminary data.</text>
</comment>
<proteinExistence type="predicted"/>
<evidence type="ECO:0000256" key="1">
    <source>
        <dbReference type="SAM" id="Phobius"/>
    </source>
</evidence>
<dbReference type="AlphaFoldDB" id="A0A2T0AZH5"/>
<accession>A0A2T0AZH5</accession>
<keyword evidence="4" id="KW-1185">Reference proteome</keyword>
<dbReference type="EMBL" id="PVXN01000005">
    <property type="protein sequence ID" value="PRR76622.1"/>
    <property type="molecule type" value="Genomic_DNA"/>
</dbReference>
<keyword evidence="1" id="KW-1133">Transmembrane helix</keyword>
<name>A0A2T0AZH5_9CLOT</name>
<organism evidence="3 4">
    <name type="scientific">Clostridium thermopalmarium DSM 5974</name>
    <dbReference type="NCBI Taxonomy" id="1121340"/>
    <lineage>
        <taxon>Bacteria</taxon>
        <taxon>Bacillati</taxon>
        <taxon>Bacillota</taxon>
        <taxon>Clostridia</taxon>
        <taxon>Eubacteriales</taxon>
        <taxon>Clostridiaceae</taxon>
        <taxon>Clostridium</taxon>
    </lineage>
</organism>
<dbReference type="Pfam" id="PF09851">
    <property type="entry name" value="SHOCT"/>
    <property type="match status" value="1"/>
</dbReference>
<feature type="transmembrane region" description="Helical" evidence="1">
    <location>
        <begin position="6"/>
        <end position="31"/>
    </location>
</feature>
<protein>
    <recommendedName>
        <fullName evidence="2">SHOCT domain-containing protein</fullName>
    </recommendedName>
</protein>
<dbReference type="InterPro" id="IPR018649">
    <property type="entry name" value="SHOCT"/>
</dbReference>
<feature type="domain" description="SHOCT" evidence="2">
    <location>
        <begin position="49"/>
        <end position="74"/>
    </location>
</feature>
<reference evidence="3 4" key="1">
    <citation type="submission" date="2018-03" db="EMBL/GenBank/DDBJ databases">
        <title>Genome sequence of Clostridium thermopalmarium DSM 5974.</title>
        <authorList>
            <person name="Poehlein A."/>
            <person name="Daniel R."/>
        </authorList>
    </citation>
    <scope>NUCLEOTIDE SEQUENCE [LARGE SCALE GENOMIC DNA]</scope>
    <source>
        <strain evidence="3 4">DSM 5974</strain>
    </source>
</reference>
<sequence>MMGYGYNMMAWGGLFWLVILVLIIVVGISVYKMTTSGKGNENRTINDESIEILKQRLARGEIDEDQYRRMRDVIEKR</sequence>
<evidence type="ECO:0000313" key="3">
    <source>
        <dbReference type="EMBL" id="PRR76622.1"/>
    </source>
</evidence>
<dbReference type="Proteomes" id="UP000239614">
    <property type="component" value="Unassembled WGS sequence"/>
</dbReference>
<evidence type="ECO:0000259" key="2">
    <source>
        <dbReference type="Pfam" id="PF09851"/>
    </source>
</evidence>
<dbReference type="RefSeq" id="WP_106023957.1">
    <property type="nucleotide sequence ID" value="NZ_PVXN01000005.1"/>
</dbReference>
<gene>
    <name evidence="3" type="ORF">CPAL_02930</name>
</gene>
<keyword evidence="1" id="KW-0472">Membrane</keyword>
<keyword evidence="1" id="KW-0812">Transmembrane</keyword>
<evidence type="ECO:0000313" key="4">
    <source>
        <dbReference type="Proteomes" id="UP000239614"/>
    </source>
</evidence>
<dbReference type="OrthoDB" id="5461404at2"/>